<feature type="domain" description="Tyrosinase copper-binding" evidence="1">
    <location>
        <begin position="2"/>
        <end position="86"/>
    </location>
</feature>
<name>A0A0B7AKX4_9EUPU</name>
<evidence type="ECO:0000259" key="1">
    <source>
        <dbReference type="Pfam" id="PF00264"/>
    </source>
</evidence>
<dbReference type="Gene3D" id="1.10.1280.10">
    <property type="entry name" value="Di-copper center containing domain from catechol oxidase"/>
    <property type="match status" value="1"/>
</dbReference>
<reference evidence="2" key="1">
    <citation type="submission" date="2014-12" db="EMBL/GenBank/DDBJ databases">
        <title>Insight into the proteome of Arion vulgaris.</title>
        <authorList>
            <person name="Aradska J."/>
            <person name="Bulat T."/>
            <person name="Smidak R."/>
            <person name="Sarate P."/>
            <person name="Gangsoo J."/>
            <person name="Sialana F."/>
            <person name="Bilban M."/>
            <person name="Lubec G."/>
        </authorList>
    </citation>
    <scope>NUCLEOTIDE SEQUENCE</scope>
    <source>
        <tissue evidence="2">Skin</tissue>
    </source>
</reference>
<sequence length="96" mass="11013">MPTFPHWHRLLVVQVENALKRRGSPVGIPYWEWTKPNTHIPDLLDAEKYVDPHTGEEHHNPFHDAAVAFLGPKVHTSRDVQESLSHSPAWGDHTEL</sequence>
<evidence type="ECO:0000313" key="2">
    <source>
        <dbReference type="EMBL" id="CEK81232.1"/>
    </source>
</evidence>
<dbReference type="AlphaFoldDB" id="A0A0B7AKX4"/>
<feature type="non-terminal residue" evidence="2">
    <location>
        <position position="96"/>
    </location>
</feature>
<proteinExistence type="predicted"/>
<dbReference type="EMBL" id="HACG01034367">
    <property type="protein sequence ID" value="CEK81232.1"/>
    <property type="molecule type" value="Transcribed_RNA"/>
</dbReference>
<dbReference type="InterPro" id="IPR002227">
    <property type="entry name" value="Tyrosinase_Cu-bd"/>
</dbReference>
<dbReference type="Pfam" id="PF00264">
    <property type="entry name" value="Tyrosinase"/>
    <property type="match status" value="1"/>
</dbReference>
<gene>
    <name evidence="2" type="primary">ORF124977</name>
</gene>
<organism evidence="2">
    <name type="scientific">Arion vulgaris</name>
    <dbReference type="NCBI Taxonomy" id="1028688"/>
    <lineage>
        <taxon>Eukaryota</taxon>
        <taxon>Metazoa</taxon>
        <taxon>Spiralia</taxon>
        <taxon>Lophotrochozoa</taxon>
        <taxon>Mollusca</taxon>
        <taxon>Gastropoda</taxon>
        <taxon>Heterobranchia</taxon>
        <taxon>Euthyneura</taxon>
        <taxon>Panpulmonata</taxon>
        <taxon>Eupulmonata</taxon>
        <taxon>Stylommatophora</taxon>
        <taxon>Helicina</taxon>
        <taxon>Arionoidea</taxon>
        <taxon>Arionidae</taxon>
        <taxon>Arion</taxon>
    </lineage>
</organism>
<protein>
    <recommendedName>
        <fullName evidence="1">Tyrosinase copper-binding domain-containing protein</fullName>
    </recommendedName>
</protein>
<dbReference type="InterPro" id="IPR008922">
    <property type="entry name" value="Di-copper_centre_dom_sf"/>
</dbReference>
<dbReference type="GO" id="GO:0016491">
    <property type="term" value="F:oxidoreductase activity"/>
    <property type="evidence" value="ECO:0007669"/>
    <property type="project" value="InterPro"/>
</dbReference>
<accession>A0A0B7AKX4</accession>
<dbReference type="SUPFAM" id="SSF48056">
    <property type="entry name" value="Di-copper centre-containing domain"/>
    <property type="match status" value="1"/>
</dbReference>